<gene>
    <name evidence="13" type="ORF">ERS013201_00592</name>
</gene>
<evidence type="ECO:0000256" key="6">
    <source>
        <dbReference type="ARBA" id="ARBA00023002"/>
    </source>
</evidence>
<dbReference type="AlphaFoldDB" id="A0A655VEY0"/>
<evidence type="ECO:0000256" key="3">
    <source>
        <dbReference type="ARBA" id="ARBA00011983"/>
    </source>
</evidence>
<feature type="domain" description="Trans-2-enoyl-CoA reductase catalytic" evidence="12">
    <location>
        <begin position="1"/>
        <end position="206"/>
    </location>
</feature>
<dbReference type="PANTHER" id="PTHR37480">
    <property type="entry name" value="ENOYL-[ACYL-CARRIER-PROTEIN] REDUCTASE [NADH]"/>
    <property type="match status" value="1"/>
</dbReference>
<reference evidence="13 14" key="1">
    <citation type="submission" date="2015-07" db="EMBL/GenBank/DDBJ databases">
        <authorList>
            <consortium name="Pathogen Informatics"/>
        </authorList>
    </citation>
    <scope>NUCLEOTIDE SEQUENCE [LARGE SCALE GENOMIC DNA]</scope>
    <source>
        <strain evidence="13 14">A325</strain>
    </source>
</reference>
<evidence type="ECO:0000313" key="14">
    <source>
        <dbReference type="Proteomes" id="UP000046067"/>
    </source>
</evidence>
<evidence type="ECO:0000256" key="10">
    <source>
        <dbReference type="ARBA" id="ARBA00048302"/>
    </source>
</evidence>
<evidence type="ECO:0000259" key="11">
    <source>
        <dbReference type="Pfam" id="PF07055"/>
    </source>
</evidence>
<keyword evidence="5" id="KW-0276">Fatty acid metabolism</keyword>
<dbReference type="InterPro" id="IPR024906">
    <property type="entry name" value="Eno_Rdtase_FAD-bd_dom"/>
</dbReference>
<comment type="catalytic activity">
    <reaction evidence="10">
        <text>a 2,3-saturated acyl-CoA + NAD(+) = a (2E)-enoyl-CoA + NADH + H(+)</text>
        <dbReference type="Rhea" id="RHEA:18177"/>
        <dbReference type="ChEBI" id="CHEBI:15378"/>
        <dbReference type="ChEBI" id="CHEBI:57540"/>
        <dbReference type="ChEBI" id="CHEBI:57945"/>
        <dbReference type="ChEBI" id="CHEBI:58856"/>
        <dbReference type="ChEBI" id="CHEBI:65111"/>
        <dbReference type="EC" id="1.3.1.44"/>
    </reaction>
</comment>
<evidence type="ECO:0000256" key="2">
    <source>
        <dbReference type="ARBA" id="ARBA00011245"/>
    </source>
</evidence>
<evidence type="ECO:0000256" key="5">
    <source>
        <dbReference type="ARBA" id="ARBA00022832"/>
    </source>
</evidence>
<protein>
    <recommendedName>
        <fullName evidence="3">trans-2-enoyl-CoA reductase (NAD(+))</fullName>
        <ecNumber evidence="3">1.3.1.44</ecNumber>
    </recommendedName>
</protein>
<feature type="domain" description="Enoyl reductase FAD binding" evidence="11">
    <location>
        <begin position="213"/>
        <end position="276"/>
    </location>
</feature>
<accession>A0A655VEY0</accession>
<comment type="pathway">
    <text evidence="1">Lipid metabolism.</text>
</comment>
<evidence type="ECO:0000256" key="1">
    <source>
        <dbReference type="ARBA" id="ARBA00005189"/>
    </source>
</evidence>
<organism evidence="13 14">
    <name type="scientific">Vibrio cholerae</name>
    <dbReference type="NCBI Taxonomy" id="666"/>
    <lineage>
        <taxon>Bacteria</taxon>
        <taxon>Pseudomonadati</taxon>
        <taxon>Pseudomonadota</taxon>
        <taxon>Gammaproteobacteria</taxon>
        <taxon>Vibrionales</taxon>
        <taxon>Vibrionaceae</taxon>
        <taxon>Vibrio</taxon>
    </lineage>
</organism>
<keyword evidence="7" id="KW-0520">NAD</keyword>
<comment type="subunit">
    <text evidence="2">Monomer.</text>
</comment>
<dbReference type="GO" id="GO:0006633">
    <property type="term" value="P:fatty acid biosynthetic process"/>
    <property type="evidence" value="ECO:0007669"/>
    <property type="project" value="UniProtKB-KW"/>
</dbReference>
<dbReference type="GO" id="GO:0050343">
    <property type="term" value="F:trans-2-enoyl-CoA reductase (NADH) activity"/>
    <property type="evidence" value="ECO:0007669"/>
    <property type="project" value="UniProtKB-EC"/>
</dbReference>
<dbReference type="Pfam" id="PF07055">
    <property type="entry name" value="Eno-Rase_FAD_bd"/>
    <property type="match status" value="1"/>
</dbReference>
<evidence type="ECO:0000256" key="7">
    <source>
        <dbReference type="ARBA" id="ARBA00023027"/>
    </source>
</evidence>
<keyword evidence="6 13" id="KW-0560">Oxidoreductase</keyword>
<evidence type="ECO:0000313" key="13">
    <source>
        <dbReference type="EMBL" id="CSB66631.1"/>
    </source>
</evidence>
<dbReference type="GO" id="GO:0051287">
    <property type="term" value="F:NAD binding"/>
    <property type="evidence" value="ECO:0007669"/>
    <property type="project" value="TreeGrafter"/>
</dbReference>
<name>A0A655VEY0_VIBCL</name>
<dbReference type="EMBL" id="CWQJ01000003">
    <property type="protein sequence ID" value="CSB66631.1"/>
    <property type="molecule type" value="Genomic_DNA"/>
</dbReference>
<dbReference type="PANTHER" id="PTHR37480:SF1">
    <property type="entry name" value="ENOYL-[ACYL-CARRIER-PROTEIN] REDUCTASE [NADH]"/>
    <property type="match status" value="1"/>
</dbReference>
<proteinExistence type="predicted"/>
<dbReference type="GO" id="GO:0004318">
    <property type="term" value="F:enoyl-[acyl-carrier-protein] reductase (NADH) activity"/>
    <property type="evidence" value="ECO:0007669"/>
    <property type="project" value="TreeGrafter"/>
</dbReference>
<dbReference type="Gene3D" id="3.40.50.720">
    <property type="entry name" value="NAD(P)-binding Rossmann-like Domain"/>
    <property type="match status" value="1"/>
</dbReference>
<dbReference type="Pfam" id="PF12241">
    <property type="entry name" value="Enoyl_reductase"/>
    <property type="match status" value="1"/>
</dbReference>
<dbReference type="Proteomes" id="UP000046067">
    <property type="component" value="Unassembled WGS sequence"/>
</dbReference>
<dbReference type="InterPro" id="IPR010758">
    <property type="entry name" value="Trans-2-enoyl-CoA_reductase"/>
</dbReference>
<evidence type="ECO:0000256" key="9">
    <source>
        <dbReference type="ARBA" id="ARBA00023160"/>
    </source>
</evidence>
<keyword evidence="8" id="KW-0443">Lipid metabolism</keyword>
<dbReference type="EC" id="1.3.1.44" evidence="3"/>
<sequence>MREQVIEAIETYFEGEVDLIIYSIASGMRRKPRSEKADPEFWRSAIKPIGEAVSGATLLLENDTWIETTLQPASEEEIEGTLRVMGGDDWENWIDTLINAESLAEGCKTIAFSYMGPDVTHPIYLDGTLGRAKIDLHQTSHALNLKLANFDGGAYAVVCKALVTKASVFIPGLSPYLLALYQVMKNKGTHEGCIEQMQRLFSDKLYGHSRIPLDSERLIRMDDWEMNPDTQVQVRERLQQMNASNFHELGDYAGFKREFMQLNGFEFDQIDYSQSVDMHNFINKK</sequence>
<evidence type="ECO:0000256" key="8">
    <source>
        <dbReference type="ARBA" id="ARBA00023098"/>
    </source>
</evidence>
<evidence type="ECO:0000259" key="12">
    <source>
        <dbReference type="Pfam" id="PF12241"/>
    </source>
</evidence>
<keyword evidence="4" id="KW-0444">Lipid biosynthesis</keyword>
<evidence type="ECO:0000256" key="4">
    <source>
        <dbReference type="ARBA" id="ARBA00022516"/>
    </source>
</evidence>
<dbReference type="InterPro" id="IPR024910">
    <property type="entry name" value="Enoyl-CoA_Rdtase_cat_dom"/>
</dbReference>
<keyword evidence="9" id="KW-0275">Fatty acid biosynthesis</keyword>